<dbReference type="InterPro" id="IPR036266">
    <property type="entry name" value="SecA_Wing/Scaffold_sf"/>
</dbReference>
<dbReference type="PROSITE" id="PS01312">
    <property type="entry name" value="SECA"/>
    <property type="match status" value="1"/>
</dbReference>
<evidence type="ECO:0000256" key="1">
    <source>
        <dbReference type="ARBA" id="ARBA00001947"/>
    </source>
</evidence>
<feature type="region of interest" description="Disordered" evidence="17">
    <location>
        <begin position="808"/>
        <end position="836"/>
    </location>
</feature>
<gene>
    <name evidence="15" type="primary">secA</name>
    <name evidence="21" type="ORF">C7U56_11725</name>
</gene>
<dbReference type="InterPro" id="IPR020937">
    <property type="entry name" value="SecA_CS"/>
</dbReference>
<evidence type="ECO:0000256" key="12">
    <source>
        <dbReference type="ARBA" id="ARBA00022967"/>
    </source>
</evidence>
<comment type="cofactor">
    <cofactor evidence="1">
        <name>Zn(2+)</name>
        <dbReference type="ChEBI" id="CHEBI:29105"/>
    </cofactor>
</comment>
<dbReference type="InterPro" id="IPR014018">
    <property type="entry name" value="SecA_motor_DEAD"/>
</dbReference>
<dbReference type="PANTHER" id="PTHR30612">
    <property type="entry name" value="SECA INNER MEMBRANE COMPONENT OF SEC PROTEIN SECRETION SYSTEM"/>
    <property type="match status" value="1"/>
</dbReference>
<keyword evidence="14 15" id="KW-0472">Membrane</keyword>
<proteinExistence type="inferred from homology"/>
<dbReference type="PRINTS" id="PR00906">
    <property type="entry name" value="SECA"/>
</dbReference>
<dbReference type="Pfam" id="PF21090">
    <property type="entry name" value="P-loop_SecA"/>
    <property type="match status" value="2"/>
</dbReference>
<dbReference type="GO" id="GO:0031522">
    <property type="term" value="C:cell envelope Sec protein transport complex"/>
    <property type="evidence" value="ECO:0007669"/>
    <property type="project" value="TreeGrafter"/>
</dbReference>
<dbReference type="AlphaFoldDB" id="A0A2T3FME5"/>
<organism evidence="21 22">
    <name type="scientific">Clostridium fessum</name>
    <dbReference type="NCBI Taxonomy" id="2126740"/>
    <lineage>
        <taxon>Bacteria</taxon>
        <taxon>Bacillati</taxon>
        <taxon>Bacillota</taxon>
        <taxon>Clostridia</taxon>
        <taxon>Eubacteriales</taxon>
        <taxon>Clostridiaceae</taxon>
        <taxon>Clostridium</taxon>
    </lineage>
</organism>
<feature type="domain" description="SecA family profile" evidence="20">
    <location>
        <begin position="1"/>
        <end position="590"/>
    </location>
</feature>
<dbReference type="SMART" id="SM00957">
    <property type="entry name" value="SecA_DEAD"/>
    <property type="match status" value="1"/>
</dbReference>
<dbReference type="GO" id="GO:0008564">
    <property type="term" value="F:protein-exporting ATPase activity"/>
    <property type="evidence" value="ECO:0007669"/>
    <property type="project" value="UniProtKB-EC"/>
</dbReference>
<evidence type="ECO:0000256" key="6">
    <source>
        <dbReference type="ARBA" id="ARBA00022490"/>
    </source>
</evidence>
<dbReference type="Pfam" id="PF07517">
    <property type="entry name" value="SecA_DEAD"/>
    <property type="match status" value="1"/>
</dbReference>
<dbReference type="InterPro" id="IPR011116">
    <property type="entry name" value="SecA_Wing/Scaffold"/>
</dbReference>
<dbReference type="InterPro" id="IPR011130">
    <property type="entry name" value="SecA_preprotein_X-link_dom"/>
</dbReference>
<dbReference type="InterPro" id="IPR000185">
    <property type="entry name" value="SecA"/>
</dbReference>
<dbReference type="GO" id="GO:0005886">
    <property type="term" value="C:plasma membrane"/>
    <property type="evidence" value="ECO:0007669"/>
    <property type="project" value="UniProtKB-SubCell"/>
</dbReference>
<feature type="binding site" evidence="15">
    <location>
        <position position="85"/>
    </location>
    <ligand>
        <name>ATP</name>
        <dbReference type="ChEBI" id="CHEBI:30616"/>
    </ligand>
</feature>
<evidence type="ECO:0000313" key="21">
    <source>
        <dbReference type="EMBL" id="PST36456.1"/>
    </source>
</evidence>
<dbReference type="Pfam" id="PF02810">
    <property type="entry name" value="SEC-C"/>
    <property type="match status" value="1"/>
</dbReference>
<dbReference type="InterPro" id="IPR001650">
    <property type="entry name" value="Helicase_C-like"/>
</dbReference>
<keyword evidence="10 15" id="KW-0067">ATP-binding</keyword>
<evidence type="ECO:0000256" key="16">
    <source>
        <dbReference type="RuleBase" id="RU003874"/>
    </source>
</evidence>
<dbReference type="Pfam" id="PF01043">
    <property type="entry name" value="SecA_PP_bind"/>
    <property type="match status" value="1"/>
</dbReference>
<dbReference type="InterPro" id="IPR014001">
    <property type="entry name" value="Helicase_ATP-bd"/>
</dbReference>
<evidence type="ECO:0000256" key="17">
    <source>
        <dbReference type="SAM" id="MobiDB-lite"/>
    </source>
</evidence>
<keyword evidence="12 15" id="KW-1278">Translocase</keyword>
<evidence type="ECO:0000256" key="5">
    <source>
        <dbReference type="ARBA" id="ARBA00022475"/>
    </source>
</evidence>
<feature type="compositionally biased region" description="Basic and acidic residues" evidence="17">
    <location>
        <begin position="817"/>
        <end position="835"/>
    </location>
</feature>
<dbReference type="FunFam" id="3.40.50.300:FF:000334">
    <property type="entry name" value="Protein translocase subunit SecA"/>
    <property type="match status" value="1"/>
</dbReference>
<evidence type="ECO:0000259" key="18">
    <source>
        <dbReference type="PROSITE" id="PS51192"/>
    </source>
</evidence>
<dbReference type="EMBL" id="PYLO01000004">
    <property type="protein sequence ID" value="PST36456.1"/>
    <property type="molecule type" value="Genomic_DNA"/>
</dbReference>
<dbReference type="Pfam" id="PF07516">
    <property type="entry name" value="SecA_SW"/>
    <property type="match status" value="1"/>
</dbReference>
<dbReference type="SUPFAM" id="SSF52540">
    <property type="entry name" value="P-loop containing nucleoside triphosphate hydrolases"/>
    <property type="match status" value="2"/>
</dbReference>
<comment type="subunit">
    <text evidence="15">Monomer and homodimer. Part of the essential Sec protein translocation apparatus which comprises SecA, SecYEG and auxiliary proteins SecDF. Other proteins may also be involved.</text>
</comment>
<evidence type="ECO:0000259" key="20">
    <source>
        <dbReference type="PROSITE" id="PS51196"/>
    </source>
</evidence>
<evidence type="ECO:0000256" key="7">
    <source>
        <dbReference type="ARBA" id="ARBA00022723"/>
    </source>
</evidence>
<dbReference type="GO" id="GO:0005829">
    <property type="term" value="C:cytosol"/>
    <property type="evidence" value="ECO:0007669"/>
    <property type="project" value="TreeGrafter"/>
</dbReference>
<evidence type="ECO:0000256" key="10">
    <source>
        <dbReference type="ARBA" id="ARBA00022840"/>
    </source>
</evidence>
<evidence type="ECO:0000256" key="3">
    <source>
        <dbReference type="ARBA" id="ARBA00007650"/>
    </source>
</evidence>
<dbReference type="NCBIfam" id="TIGR00963">
    <property type="entry name" value="secA"/>
    <property type="match status" value="1"/>
</dbReference>
<dbReference type="GO" id="GO:0065002">
    <property type="term" value="P:intracellular protein transmembrane transport"/>
    <property type="evidence" value="ECO:0007669"/>
    <property type="project" value="UniProtKB-UniRule"/>
</dbReference>
<dbReference type="FunFam" id="3.40.50.300:FF:000429">
    <property type="entry name" value="Preprotein translocase subunit SecA"/>
    <property type="match status" value="1"/>
</dbReference>
<keyword evidence="6 15" id="KW-0963">Cytoplasm</keyword>
<comment type="function">
    <text evidence="15">Part of the Sec protein translocase complex. Interacts with the SecYEG preprotein conducting channel. Has a central role in coupling the hydrolysis of ATP to the transfer of proteins into and across the cell membrane, serving as an ATP-driven molecular motor driving the stepwise translocation of polypeptide chains across the membrane.</text>
</comment>
<evidence type="ECO:0000256" key="15">
    <source>
        <dbReference type="HAMAP-Rule" id="MF_01382"/>
    </source>
</evidence>
<keyword evidence="13 15" id="KW-0811">Translocation</keyword>
<name>A0A2T3FME5_9CLOT</name>
<dbReference type="InterPro" id="IPR004027">
    <property type="entry name" value="SEC_C_motif"/>
</dbReference>
<dbReference type="NCBIfam" id="NF009538">
    <property type="entry name" value="PRK12904.1"/>
    <property type="match status" value="1"/>
</dbReference>
<dbReference type="Proteomes" id="UP000241048">
    <property type="component" value="Unassembled WGS sequence"/>
</dbReference>
<protein>
    <recommendedName>
        <fullName evidence="15 16">Protein translocase subunit SecA</fullName>
        <ecNumber evidence="15">7.4.2.8</ecNumber>
    </recommendedName>
</protein>
<comment type="similarity">
    <text evidence="3 15 16">Belongs to the SecA family.</text>
</comment>
<feature type="binding site" evidence="15">
    <location>
        <begin position="103"/>
        <end position="107"/>
    </location>
    <ligand>
        <name>ATP</name>
        <dbReference type="ChEBI" id="CHEBI:30616"/>
    </ligand>
</feature>
<dbReference type="GO" id="GO:0043952">
    <property type="term" value="P:protein transport by the Sec complex"/>
    <property type="evidence" value="ECO:0007669"/>
    <property type="project" value="TreeGrafter"/>
</dbReference>
<dbReference type="NCBIfam" id="NF006630">
    <property type="entry name" value="PRK09200.1"/>
    <property type="match status" value="1"/>
</dbReference>
<dbReference type="GO" id="GO:0046872">
    <property type="term" value="F:metal ion binding"/>
    <property type="evidence" value="ECO:0007669"/>
    <property type="project" value="UniProtKB-KW"/>
</dbReference>
<dbReference type="CDD" id="cd17928">
    <property type="entry name" value="DEXDc_SecA"/>
    <property type="match status" value="1"/>
</dbReference>
<dbReference type="GO" id="GO:0017038">
    <property type="term" value="P:protein import"/>
    <property type="evidence" value="ECO:0007669"/>
    <property type="project" value="InterPro"/>
</dbReference>
<dbReference type="PROSITE" id="PS51192">
    <property type="entry name" value="HELICASE_ATP_BIND_1"/>
    <property type="match status" value="1"/>
</dbReference>
<dbReference type="HAMAP" id="MF_01382">
    <property type="entry name" value="SecA"/>
    <property type="match status" value="1"/>
</dbReference>
<comment type="caution">
    <text evidence="21">The sequence shown here is derived from an EMBL/GenBank/DDBJ whole genome shotgun (WGS) entry which is preliminary data.</text>
</comment>
<dbReference type="SUPFAM" id="SSF81767">
    <property type="entry name" value="Pre-protein crosslinking domain of SecA"/>
    <property type="match status" value="1"/>
</dbReference>
<evidence type="ECO:0000256" key="14">
    <source>
        <dbReference type="ARBA" id="ARBA00023136"/>
    </source>
</evidence>
<comment type="subcellular location">
    <subcellularLocation>
        <location evidence="15">Cell membrane</location>
        <topology evidence="15">Peripheral membrane protein</topology>
        <orientation evidence="15">Cytoplasmic side</orientation>
    </subcellularLocation>
    <subcellularLocation>
        <location evidence="15">Cytoplasm</location>
    </subcellularLocation>
    <subcellularLocation>
        <location evidence="2">Membrane</location>
        <topology evidence="2">Peripheral membrane protein</topology>
    </subcellularLocation>
    <text evidence="15">Distribution is 50-50.</text>
</comment>
<evidence type="ECO:0000256" key="8">
    <source>
        <dbReference type="ARBA" id="ARBA00022741"/>
    </source>
</evidence>
<dbReference type="SUPFAM" id="SSF81886">
    <property type="entry name" value="Helical scaffold and wing domains of SecA"/>
    <property type="match status" value="1"/>
</dbReference>
<reference evidence="21 22" key="1">
    <citation type="submission" date="2018-03" db="EMBL/GenBank/DDBJ databases">
        <title>Lachnoclostridium SNUG30386 gen.nov., sp.nov., isolated from human faeces.</title>
        <authorList>
            <person name="Seo B."/>
            <person name="Jeon K."/>
            <person name="Ko G."/>
        </authorList>
    </citation>
    <scope>NUCLEOTIDE SEQUENCE [LARGE SCALE GENOMIC DNA]</scope>
    <source>
        <strain evidence="21 22">SNUG30386</strain>
    </source>
</reference>
<dbReference type="PROSITE" id="PS51196">
    <property type="entry name" value="SECA_MOTOR_DEAD"/>
    <property type="match status" value="1"/>
</dbReference>
<feature type="binding site" evidence="15">
    <location>
        <position position="512"/>
    </location>
    <ligand>
        <name>ATP</name>
        <dbReference type="ChEBI" id="CHEBI:30616"/>
    </ligand>
</feature>
<dbReference type="InterPro" id="IPR011115">
    <property type="entry name" value="SecA_DEAD"/>
</dbReference>
<dbReference type="EC" id="7.4.2.8" evidence="15"/>
<keyword evidence="22" id="KW-1185">Reference proteome</keyword>
<dbReference type="GO" id="GO:0005524">
    <property type="term" value="F:ATP binding"/>
    <property type="evidence" value="ECO:0007669"/>
    <property type="project" value="UniProtKB-UniRule"/>
</dbReference>
<dbReference type="PROSITE" id="PS51194">
    <property type="entry name" value="HELICASE_CTER"/>
    <property type="match status" value="1"/>
</dbReference>
<keyword evidence="9" id="KW-0862">Zinc</keyword>
<comment type="catalytic activity">
    <reaction evidence="15">
        <text>ATP + H2O + cellular proteinSide 1 = ADP + phosphate + cellular proteinSide 2.</text>
        <dbReference type="EC" id="7.4.2.8"/>
    </reaction>
</comment>
<dbReference type="Gene3D" id="1.10.3060.10">
    <property type="entry name" value="Helical scaffold and wing domains of SecA"/>
    <property type="match status" value="1"/>
</dbReference>
<evidence type="ECO:0000256" key="4">
    <source>
        <dbReference type="ARBA" id="ARBA00022448"/>
    </source>
</evidence>
<evidence type="ECO:0000256" key="9">
    <source>
        <dbReference type="ARBA" id="ARBA00022833"/>
    </source>
</evidence>
<evidence type="ECO:0000256" key="2">
    <source>
        <dbReference type="ARBA" id="ARBA00004170"/>
    </source>
</evidence>
<dbReference type="InterPro" id="IPR027417">
    <property type="entry name" value="P-loop_NTPase"/>
</dbReference>
<evidence type="ECO:0000313" key="22">
    <source>
        <dbReference type="Proteomes" id="UP000241048"/>
    </source>
</evidence>
<sequence length="860" mass="98263">MNLIEKVFGTHSERELKLIRPIVDKILGMREQMAALSDDELRDNTRKFKERLANGETLDDLLPEAFATVREAARRVLNMEHYPVQLIGGIVLHQGRIAEMRTGEGKTLVSTAPAYLNALAGKGVFIVTVNDYLAKRDAEWMGEVHRFLGLTVGVVLNSMNSDERREAYNCDITYVTNNELGFDYLRDNMAIYKEQMVMRNLDYAIIDEVDSVLIDEARTPLIISGQSGKSTKLYEVCDILARQLEKGEESAEFSKMAAIMGEEIEETGDFVVNEKDKVVNLTEAGVKKVEDFFHIENLADPENLEIQHNIILALRANYLMFRDKDYVVKDDEVLIVDEFTGRIMPGRRYSDGLHQAIEAKEHVHVRRESRTLATITFQNFFNKFNKKAGMTGTAQTEEKEFRNIYQMDVISIPTNRPVQRIDYEDAVYKTKKEKFHAVVEEVAAAHEKGQPVLVGTITIETSELLSKMLTRRGIPHKVLNAKFHELEAEIVADAGIHGAVTIATNMAGRGTDIKLDEISRELGGLKIIGTERHESRRIDNQLRGRAGRQGDPGESRFYLSLEDDLMRLFGSERLMNMFNAMGVPENEQIEHKMLSKAIEKAQMKIETNNYGIRENLLKYDEVMNEQREAIYAERRRVLDGENMRSVIMKMITDIVENAVDMSISDEQEPAEWDLSELNSLLLPVIPLEPIQLTEDQQHMKKNELKHMLKEAATKLYETREAEFTSAEQVREMERVILLKVVDAKWMAHIDDMDQLREGIGLQAYGQRDPLVEYKMSGYEMFDSMTAAIREDTVRILFHIRAEQKVEREPAAKVTGTNRDDSTVQAPKKREEKKIYPNDPCPCGSGKKYKQCCGRKLYAKN</sequence>
<feature type="domain" description="Helicase ATP-binding" evidence="18">
    <location>
        <begin position="87"/>
        <end position="225"/>
    </location>
</feature>
<keyword evidence="8 15" id="KW-0547">Nucleotide-binding</keyword>
<dbReference type="RefSeq" id="WP_107001371.1">
    <property type="nucleotide sequence ID" value="NZ_JAQDZI010000003.1"/>
</dbReference>
<keyword evidence="5 15" id="KW-1003">Cell membrane</keyword>
<evidence type="ECO:0000259" key="19">
    <source>
        <dbReference type="PROSITE" id="PS51194"/>
    </source>
</evidence>
<feature type="domain" description="Helicase C-terminal" evidence="19">
    <location>
        <begin position="422"/>
        <end position="606"/>
    </location>
</feature>
<evidence type="ECO:0000256" key="11">
    <source>
        <dbReference type="ARBA" id="ARBA00022927"/>
    </source>
</evidence>
<accession>A0A2T3FME5</accession>
<dbReference type="SMART" id="SM00958">
    <property type="entry name" value="SecA_PP_bind"/>
    <property type="match status" value="1"/>
</dbReference>
<keyword evidence="7" id="KW-0479">Metal-binding</keyword>
<dbReference type="Gene3D" id="3.90.1440.10">
    <property type="entry name" value="SecA, preprotein cross-linking domain"/>
    <property type="match status" value="1"/>
</dbReference>
<dbReference type="PANTHER" id="PTHR30612:SF0">
    <property type="entry name" value="CHLOROPLAST PROTEIN-TRANSPORTING ATPASE"/>
    <property type="match status" value="1"/>
</dbReference>
<dbReference type="GO" id="GO:0006605">
    <property type="term" value="P:protein targeting"/>
    <property type="evidence" value="ECO:0007669"/>
    <property type="project" value="UniProtKB-UniRule"/>
</dbReference>
<dbReference type="InterPro" id="IPR044722">
    <property type="entry name" value="SecA_SF2_C"/>
</dbReference>
<dbReference type="InterPro" id="IPR036670">
    <property type="entry name" value="SecA_X-link_sf"/>
</dbReference>
<dbReference type="Gene3D" id="3.40.50.300">
    <property type="entry name" value="P-loop containing nucleotide triphosphate hydrolases"/>
    <property type="match status" value="3"/>
</dbReference>
<dbReference type="FunFam" id="3.90.1440.10:FF:000002">
    <property type="entry name" value="Protein translocase subunit SecA"/>
    <property type="match status" value="1"/>
</dbReference>
<dbReference type="CDD" id="cd18803">
    <property type="entry name" value="SF2_C_secA"/>
    <property type="match status" value="1"/>
</dbReference>
<keyword evidence="11 15" id="KW-0653">Protein transport</keyword>
<keyword evidence="4 15" id="KW-0813">Transport</keyword>
<evidence type="ECO:0000256" key="13">
    <source>
        <dbReference type="ARBA" id="ARBA00023010"/>
    </source>
</evidence>